<protein>
    <submittedName>
        <fullName evidence="1">Uncharacterized protein</fullName>
    </submittedName>
</protein>
<sequence length="125" mass="14955">MKLNYDLTKHKDKKLYKKYSTLTDKLAELKPEDAYGRIDISDLLITVGFVKWGGLNQFSITQYLIREKKVLFFKRKIIGLKVKWSHKVDERDLEIERKWHFNVNETAQETMYEVIMIGIKEELDL</sequence>
<dbReference type="Proteomes" id="UP001207337">
    <property type="component" value="Unassembled WGS sequence"/>
</dbReference>
<keyword evidence="2" id="KW-1185">Reference proteome</keyword>
<name>A0ABT3PXV3_9BACT</name>
<comment type="caution">
    <text evidence="1">The sequence shown here is derived from an EMBL/GenBank/DDBJ whole genome shotgun (WGS) entry which is preliminary data.</text>
</comment>
<proteinExistence type="predicted"/>
<dbReference type="RefSeq" id="WP_265788775.1">
    <property type="nucleotide sequence ID" value="NZ_BAABRS010000001.1"/>
</dbReference>
<gene>
    <name evidence="1" type="ORF">LQ318_07080</name>
</gene>
<evidence type="ECO:0000313" key="1">
    <source>
        <dbReference type="EMBL" id="MCW9712663.1"/>
    </source>
</evidence>
<organism evidence="1 2">
    <name type="scientific">Fodinibius salicampi</name>
    <dbReference type="NCBI Taxonomy" id="1920655"/>
    <lineage>
        <taxon>Bacteria</taxon>
        <taxon>Pseudomonadati</taxon>
        <taxon>Balneolota</taxon>
        <taxon>Balneolia</taxon>
        <taxon>Balneolales</taxon>
        <taxon>Balneolaceae</taxon>
        <taxon>Fodinibius</taxon>
    </lineage>
</organism>
<dbReference type="EMBL" id="JAJNDC010000001">
    <property type="protein sequence ID" value="MCW9712663.1"/>
    <property type="molecule type" value="Genomic_DNA"/>
</dbReference>
<reference evidence="1 2" key="1">
    <citation type="submission" date="2021-11" db="EMBL/GenBank/DDBJ databases">
        <title>Aliifidinibius sp. nov., a new bacterium isolated from saline soil.</title>
        <authorList>
            <person name="Galisteo C."/>
            <person name="De La Haba R."/>
            <person name="Sanchez-Porro C."/>
            <person name="Ventosa A."/>
        </authorList>
    </citation>
    <scope>NUCLEOTIDE SEQUENCE [LARGE SCALE GENOMIC DNA]</scope>
    <source>
        <strain evidence="1 2">KACC 190600</strain>
    </source>
</reference>
<evidence type="ECO:0000313" key="2">
    <source>
        <dbReference type="Proteomes" id="UP001207337"/>
    </source>
</evidence>
<accession>A0ABT3PXV3</accession>